<reference evidence="8" key="1">
    <citation type="submission" date="2020-05" db="EMBL/GenBank/DDBJ databases">
        <title>Phylogenomic resolution of chytrid fungi.</title>
        <authorList>
            <person name="Stajich J.E."/>
            <person name="Amses K."/>
            <person name="Simmons R."/>
            <person name="Seto K."/>
            <person name="Myers J."/>
            <person name="Bonds A."/>
            <person name="Quandt C.A."/>
            <person name="Barry K."/>
            <person name="Liu P."/>
            <person name="Grigoriev I."/>
            <person name="Longcore J.E."/>
            <person name="James T.Y."/>
        </authorList>
    </citation>
    <scope>NUCLEOTIDE SEQUENCE</scope>
    <source>
        <strain evidence="8">PLAUS21</strain>
    </source>
</reference>
<evidence type="ECO:0000256" key="3">
    <source>
        <dbReference type="ARBA" id="ARBA00022737"/>
    </source>
</evidence>
<dbReference type="InterPro" id="IPR041221">
    <property type="entry name" value="APC1_C"/>
</dbReference>
<evidence type="ECO:0000259" key="6">
    <source>
        <dbReference type="Pfam" id="PF18122"/>
    </source>
</evidence>
<dbReference type="GO" id="GO:0005680">
    <property type="term" value="C:anaphase-promoting complex"/>
    <property type="evidence" value="ECO:0007669"/>
    <property type="project" value="InterPro"/>
</dbReference>
<protein>
    <submittedName>
        <fullName evidence="8">Anaphase-promoting complex subunit 1</fullName>
    </submittedName>
</protein>
<dbReference type="GO" id="GO:0007091">
    <property type="term" value="P:metaphase/anaphase transition of mitotic cell cycle"/>
    <property type="evidence" value="ECO:0007669"/>
    <property type="project" value="TreeGrafter"/>
</dbReference>
<dbReference type="GO" id="GO:0070979">
    <property type="term" value="P:protein K11-linked ubiquitination"/>
    <property type="evidence" value="ECO:0007669"/>
    <property type="project" value="TreeGrafter"/>
</dbReference>
<evidence type="ECO:0000256" key="4">
    <source>
        <dbReference type="ARBA" id="ARBA00022776"/>
    </source>
</evidence>
<dbReference type="EMBL" id="JADGKB010000038">
    <property type="protein sequence ID" value="KAJ3257482.1"/>
    <property type="molecule type" value="Genomic_DNA"/>
</dbReference>
<keyword evidence="3" id="KW-0677">Repeat</keyword>
<keyword evidence="4" id="KW-0498">Mitosis</keyword>
<organism evidence="8 9">
    <name type="scientific">Boothiomyces macroporosus</name>
    <dbReference type="NCBI Taxonomy" id="261099"/>
    <lineage>
        <taxon>Eukaryota</taxon>
        <taxon>Fungi</taxon>
        <taxon>Fungi incertae sedis</taxon>
        <taxon>Chytridiomycota</taxon>
        <taxon>Chytridiomycota incertae sedis</taxon>
        <taxon>Chytridiomycetes</taxon>
        <taxon>Rhizophydiales</taxon>
        <taxon>Terramycetaceae</taxon>
        <taxon>Boothiomyces</taxon>
    </lineage>
</organism>
<dbReference type="InterPro" id="IPR011989">
    <property type="entry name" value="ARM-like"/>
</dbReference>
<evidence type="ECO:0000259" key="7">
    <source>
        <dbReference type="Pfam" id="PF21282"/>
    </source>
</evidence>
<keyword evidence="9" id="KW-1185">Reference proteome</keyword>
<dbReference type="Pfam" id="PF18122">
    <property type="entry name" value="APC1_C"/>
    <property type="match status" value="1"/>
</dbReference>
<comment type="caution">
    <text evidence="8">The sequence shown here is derived from an EMBL/GenBank/DDBJ whole genome shotgun (WGS) entry which is preliminary data.</text>
</comment>
<dbReference type="GO" id="GO:0060090">
    <property type="term" value="F:molecular adaptor activity"/>
    <property type="evidence" value="ECO:0007669"/>
    <property type="project" value="TreeGrafter"/>
</dbReference>
<evidence type="ECO:0000256" key="5">
    <source>
        <dbReference type="ARBA" id="ARBA00023306"/>
    </source>
</evidence>
<feature type="domain" description="Anaphase-promoting complex subunit 1 beta-sandwich" evidence="7">
    <location>
        <begin position="1076"/>
        <end position="1134"/>
    </location>
</feature>
<evidence type="ECO:0000256" key="1">
    <source>
        <dbReference type="ARBA" id="ARBA00010547"/>
    </source>
</evidence>
<evidence type="ECO:0000313" key="8">
    <source>
        <dbReference type="EMBL" id="KAJ3257482.1"/>
    </source>
</evidence>
<dbReference type="GO" id="GO:0051301">
    <property type="term" value="P:cell division"/>
    <property type="evidence" value="ECO:0007669"/>
    <property type="project" value="UniProtKB-KW"/>
</dbReference>
<dbReference type="InterPro" id="IPR048971">
    <property type="entry name" value="Apc1_3rd"/>
</dbReference>
<dbReference type="Gene3D" id="1.25.10.10">
    <property type="entry name" value="Leucine-rich Repeat Variant"/>
    <property type="match status" value="2"/>
</dbReference>
<dbReference type="InterPro" id="IPR024990">
    <property type="entry name" value="Apc1"/>
</dbReference>
<gene>
    <name evidence="8" type="primary">ANAPC1</name>
    <name evidence="8" type="ORF">HK103_004557</name>
</gene>
<dbReference type="PANTHER" id="PTHR12827">
    <property type="entry name" value="MEIOTIC CHECKPOINT REGULATOR TSG24 FAMILY MEMBER"/>
    <property type="match status" value="1"/>
</dbReference>
<proteinExistence type="inferred from homology"/>
<dbReference type="Pfam" id="PF21282">
    <property type="entry name" value="APC1_3rd"/>
    <property type="match status" value="1"/>
</dbReference>
<keyword evidence="5" id="KW-0131">Cell cycle</keyword>
<dbReference type="PANTHER" id="PTHR12827:SF3">
    <property type="entry name" value="ANAPHASE-PROMOTING COMPLEX SUBUNIT 1"/>
    <property type="match status" value="1"/>
</dbReference>
<evidence type="ECO:0000313" key="9">
    <source>
        <dbReference type="Proteomes" id="UP001210925"/>
    </source>
</evidence>
<sequence length="1386" mass="158327">MKLKTKSTNLTKYNFASKGDISIYYSDTQVQVYRNKKLLQNIHADIGMVAIAHFDSDAIVVVNKCLTIYQQSDEIPKNLSFKVNKMFGLKNGVILDTQSGVFALLGIYSDYQKLSTSNTVLNVFSHDKDTLVTSNDNQVDIYELVHSELDSVELKLVKTVKIKYTPNHCEIIKSNGTFYWFQCGQILVCYNSKFEIMQEFNSNCLSIQATRDEADLLLYSESKISLWNGSFVPIEIERQEPKKRKTGSTDKRIIKIEKSFRNEVIITFTDSKERMKLDLQIRDHLTNECLKAMEFCLPVDLYYKFRNQVLDWGSFTGLFCSYLGIRDSKLLRVRLGPKKLETLDQNNYQGVQRSEFSKHLNEILAYFHLIYQDLLLTVNEKLQHDMGMFMFNILNQSSHEWKTLYCIEGYGKTDHHYKVKSPIEIEGILDWIMKTVKFGYTEPYLNDRLLNSKQELPFCKDLQKILKIYYAIYSNSESLDFDLDFENFNPSVIFPIINVLHRRKQKVTIEEYNHQTKEWSSSEWIAMKPEITRLRFHKDDRIKQISDIEDITAVQQSVLSVWVQKVFALPFGQAMLKFETAEIVPAQVFPIPAISKSARLLPLGTLVEYIIPPNSEIMEWPEFHIGVASALQISKECQDIDSSWIVFNQKKSATGPVIDSSHAGFLFGLGLLGHLRKLESADSLRNYFMPQYELITLSHLLGLACSFIGTMNEKVSHMLEVHLPAMLPNHSIELQTGHMLKTGAMVAYGILHLAKPSQYKYDKILSEINSISFKESAVENAGNDLYVIGCGFALGFVGLGKSKQGSKQVLSSLISQLKTPSNSNFAISALIALGLICLKSNNSYIARQMQIPNSEHLLDFKEPECLLVHAICRNLVMWDEVEPSENWIASQIPQFIRDRMEKEQVINYKSEHIFHAYYSIYAGLLFVIGLKYAGSSNRNAFNLIKAFVTRLTLLDKNNFKGIPGKLFKVIIRMCMNTVVSALGMVMAGTGNFDAFDLLTKVQRQFGSEVTFGAHMALHLSLGLLFLGQGTITLGNSNLAVASLFCSLFPIYPSSATDNRYHLQALRHLWVFAIERRCIIPRDIETGSPVCVPIEITLQSGKSIKTFAPTIIPGSEKLSSITILGPRYKSVRLSKETIDKQPTRLGFVVSVKRKVQYLPYMDDIDGQKGMLAASIPKSQKSNEDYQTRLHKVHERFIESFSSDSQILALVQNFCQDSSSFANFCKLAVYECLAREKPEMIETYLWAMNTIKSASANNPAYNKVLLLTLLVEYYQANADTNLINPSFIRLINNKMKQIWNRFESDYGKCISDYYQNDFLKYPPEIVGALLGYIRYNHLPDYDQFNRLKEEYRGLDPNLVEPAKLIILHTHIPEISFHNLEKVVQLMKN</sequence>
<keyword evidence="2" id="KW-0132">Cell division</keyword>
<dbReference type="Proteomes" id="UP001210925">
    <property type="component" value="Unassembled WGS sequence"/>
</dbReference>
<dbReference type="GO" id="GO:0031145">
    <property type="term" value="P:anaphase-promoting complex-dependent catabolic process"/>
    <property type="evidence" value="ECO:0007669"/>
    <property type="project" value="TreeGrafter"/>
</dbReference>
<accession>A0AAD5UK71</accession>
<feature type="domain" description="Anaphase-promoting complex subunit 1 C-terminal" evidence="6">
    <location>
        <begin position="1195"/>
        <end position="1336"/>
    </location>
</feature>
<comment type="similarity">
    <text evidence="1">Belongs to the APC1 family.</text>
</comment>
<name>A0AAD5UK71_9FUNG</name>
<evidence type="ECO:0000256" key="2">
    <source>
        <dbReference type="ARBA" id="ARBA00022618"/>
    </source>
</evidence>